<proteinExistence type="predicted"/>
<feature type="compositionally biased region" description="Polar residues" evidence="1">
    <location>
        <begin position="346"/>
        <end position="361"/>
    </location>
</feature>
<feature type="region of interest" description="Disordered" evidence="1">
    <location>
        <begin position="1"/>
        <end position="38"/>
    </location>
</feature>
<dbReference type="AlphaFoldDB" id="A0A833RQN0"/>
<accession>A0A833RQN0</accession>
<reference evidence="2" key="1">
    <citation type="submission" date="2019-11" db="EMBL/GenBank/DDBJ databases">
        <title>The nuclear and mitochondrial genomes of Frieseomelitta varia - a highly eusocial stingless bee (Meliponini) with a permanently sterile worker caste.</title>
        <authorList>
            <person name="Freitas F.C.P."/>
            <person name="Lourenco A.P."/>
            <person name="Nunes F.M.F."/>
            <person name="Paschoal A.R."/>
            <person name="Abreu F.C.P."/>
            <person name="Barbin F.O."/>
            <person name="Bataglia L."/>
            <person name="Cardoso-Junior C.A.M."/>
            <person name="Cervoni M.S."/>
            <person name="Silva S.R."/>
            <person name="Dalarmi F."/>
            <person name="Del Lama M.A."/>
            <person name="Depintor T.S."/>
            <person name="Ferreira K.M."/>
            <person name="Goria P.S."/>
            <person name="Jaskot M.C."/>
            <person name="Lago D.C."/>
            <person name="Luna-Lucena D."/>
            <person name="Moda L.M."/>
            <person name="Nascimento L."/>
            <person name="Pedrino M."/>
            <person name="Rabico F.O."/>
            <person name="Sanches F.C."/>
            <person name="Santos D.E."/>
            <person name="Santos C.G."/>
            <person name="Vieira J."/>
            <person name="Lopes T.F."/>
            <person name="Barchuk A.R."/>
            <person name="Hartfelder K."/>
            <person name="Simoes Z.L.P."/>
            <person name="Bitondi M.M.G."/>
            <person name="Pinheiro D.G."/>
        </authorList>
    </citation>
    <scope>NUCLEOTIDE SEQUENCE</scope>
    <source>
        <strain evidence="2">USP_RPSP 00005682</strain>
        <tissue evidence="2">Whole individual</tissue>
    </source>
</reference>
<feature type="region of interest" description="Disordered" evidence="1">
    <location>
        <begin position="55"/>
        <end position="116"/>
    </location>
</feature>
<feature type="region of interest" description="Disordered" evidence="1">
    <location>
        <begin position="343"/>
        <end position="376"/>
    </location>
</feature>
<dbReference type="Proteomes" id="UP000655588">
    <property type="component" value="Unassembled WGS sequence"/>
</dbReference>
<protein>
    <submittedName>
        <fullName evidence="2">Uncharacterized protein</fullName>
    </submittedName>
</protein>
<feature type="compositionally biased region" description="Polar residues" evidence="1">
    <location>
        <begin position="56"/>
        <end position="69"/>
    </location>
</feature>
<sequence length="416" mass="48313">MIGRVMSPPSYAARESPEYNPYRKSSSKSRSRSVSPVNTGQITYITSFGGEEETHGCSSHVTSSNSRKVNYSHLRRRRSDSPTLNERTINRKLSKSRSRSCSRSVNKSKSYRNHDRKRSTSRTKWEYLEDFNIIFIVLNVFLNIYNCIVFKTVSMNCHMVIQDQEELVQDIEKSQDQEQEVVQGDHELEVNLDLDIEVLLDLVHVLFQGQKQDLDLDRVQKDLEVHLQVVYLDQNQDRDQDLNHITEVIRETVIVEDIILRRSQYLNLDRELNLNLDLDQDQDQDQEANPDANDLVVPKIKYQHCQVKFVINVFILFLNCDIRYYGRRGKSSSLELELSDNEEKVSQATPKPTVTNITNMNKPKAGLSTNSGGGHKVKSHKEFENFKSVFYVKMETFFGGLMYLFRRHSNMKKSSI</sequence>
<evidence type="ECO:0000256" key="1">
    <source>
        <dbReference type="SAM" id="MobiDB-lite"/>
    </source>
</evidence>
<name>A0A833RQN0_9HYME</name>
<comment type="caution">
    <text evidence="2">The sequence shown here is derived from an EMBL/GenBank/DDBJ whole genome shotgun (WGS) entry which is preliminary data.</text>
</comment>
<evidence type="ECO:0000313" key="3">
    <source>
        <dbReference type="Proteomes" id="UP000655588"/>
    </source>
</evidence>
<organism evidence="2 3">
    <name type="scientific">Frieseomelitta varia</name>
    <dbReference type="NCBI Taxonomy" id="561572"/>
    <lineage>
        <taxon>Eukaryota</taxon>
        <taxon>Metazoa</taxon>
        <taxon>Ecdysozoa</taxon>
        <taxon>Arthropoda</taxon>
        <taxon>Hexapoda</taxon>
        <taxon>Insecta</taxon>
        <taxon>Pterygota</taxon>
        <taxon>Neoptera</taxon>
        <taxon>Endopterygota</taxon>
        <taxon>Hymenoptera</taxon>
        <taxon>Apocrita</taxon>
        <taxon>Aculeata</taxon>
        <taxon>Apoidea</taxon>
        <taxon>Anthophila</taxon>
        <taxon>Apidae</taxon>
        <taxon>Frieseomelitta</taxon>
    </lineage>
</organism>
<feature type="compositionally biased region" description="Basic residues" evidence="1">
    <location>
        <begin position="90"/>
        <end position="100"/>
    </location>
</feature>
<dbReference type="EMBL" id="WNWW01000869">
    <property type="protein sequence ID" value="KAF3421412.1"/>
    <property type="molecule type" value="Genomic_DNA"/>
</dbReference>
<evidence type="ECO:0000313" key="2">
    <source>
        <dbReference type="EMBL" id="KAF3421412.1"/>
    </source>
</evidence>
<gene>
    <name evidence="2" type="ORF">E2986_00251</name>
</gene>
<keyword evidence="3" id="KW-1185">Reference proteome</keyword>